<evidence type="ECO:0000256" key="8">
    <source>
        <dbReference type="ARBA" id="ARBA00023242"/>
    </source>
</evidence>
<dbReference type="GO" id="GO:0006606">
    <property type="term" value="P:protein import into nucleus"/>
    <property type="evidence" value="ECO:0007669"/>
    <property type="project" value="TreeGrafter"/>
</dbReference>
<keyword evidence="8 9" id="KW-0539">Nucleus</keyword>
<evidence type="ECO:0000256" key="6">
    <source>
        <dbReference type="ARBA" id="ARBA00023010"/>
    </source>
</evidence>
<dbReference type="Pfam" id="PF07575">
    <property type="entry name" value="Nucleopor_Nup85"/>
    <property type="match status" value="1"/>
</dbReference>
<accession>A0A1A9ZQT6</accession>
<comment type="function">
    <text evidence="9">Functions as a component of the nuclear pore complex (NPC).</text>
</comment>
<sequence length="185" mass="21275">MATLELLLTKIPIKTEKQALKILDICSKKQSINAEGEICKVKAKKSFTEERYGNALEWTIRYQDTFYITFIADYLLKTGDMLCPDVIANMGARMFISPRLVFLAKYFDFYQFYRKNDFLPAAELLLNLLESEIIPEYFWPSLLVDTATGIEGSKNFVQRELLYILGEQFNAAGSKVEKTYGKTSK</sequence>
<dbReference type="GO" id="GO:0045893">
    <property type="term" value="P:positive regulation of DNA-templated transcription"/>
    <property type="evidence" value="ECO:0007669"/>
    <property type="project" value="TreeGrafter"/>
</dbReference>
<evidence type="ECO:0000256" key="2">
    <source>
        <dbReference type="ARBA" id="ARBA00005573"/>
    </source>
</evidence>
<evidence type="ECO:0000313" key="11">
    <source>
        <dbReference type="Proteomes" id="UP000092445"/>
    </source>
</evidence>
<comment type="subcellular location">
    <subcellularLocation>
        <location evidence="1 9">Nucleus</location>
        <location evidence="1 9">Nuclear pore complex</location>
    </subcellularLocation>
</comment>
<evidence type="ECO:0000256" key="5">
    <source>
        <dbReference type="ARBA" id="ARBA00022927"/>
    </source>
</evidence>
<evidence type="ECO:0000256" key="7">
    <source>
        <dbReference type="ARBA" id="ARBA00023132"/>
    </source>
</evidence>
<name>A0A1A9ZQT6_GLOPL</name>
<keyword evidence="3 9" id="KW-0813">Transport</keyword>
<protein>
    <recommendedName>
        <fullName evidence="9">Nuclear pore complex protein Nup85</fullName>
    </recommendedName>
</protein>
<dbReference type="VEuPathDB" id="VectorBase:GPAI022179"/>
<keyword evidence="6 9" id="KW-0811">Translocation</keyword>
<evidence type="ECO:0000313" key="10">
    <source>
        <dbReference type="EnsemblMetazoa" id="GPAI022179-PA"/>
    </source>
</evidence>
<keyword evidence="5 9" id="KW-0653">Protein transport</keyword>
<dbReference type="GO" id="GO:0031080">
    <property type="term" value="C:nuclear pore outer ring"/>
    <property type="evidence" value="ECO:0007669"/>
    <property type="project" value="TreeGrafter"/>
</dbReference>
<dbReference type="STRING" id="7398.A0A1A9ZQT6"/>
<dbReference type="PANTHER" id="PTHR13373">
    <property type="entry name" value="FROUNT PROTEIN-RELATED"/>
    <property type="match status" value="1"/>
</dbReference>
<evidence type="ECO:0000256" key="9">
    <source>
        <dbReference type="RuleBase" id="RU365073"/>
    </source>
</evidence>
<keyword evidence="7 9" id="KW-0906">Nuclear pore complex</keyword>
<dbReference type="PANTHER" id="PTHR13373:SF21">
    <property type="entry name" value="NUCLEAR PORE COMPLEX PROTEIN NUP85"/>
    <property type="match status" value="1"/>
</dbReference>
<dbReference type="GO" id="GO:0006406">
    <property type="term" value="P:mRNA export from nucleus"/>
    <property type="evidence" value="ECO:0007669"/>
    <property type="project" value="TreeGrafter"/>
</dbReference>
<dbReference type="GO" id="GO:0017056">
    <property type="term" value="F:structural constituent of nuclear pore"/>
    <property type="evidence" value="ECO:0007669"/>
    <property type="project" value="TreeGrafter"/>
</dbReference>
<keyword evidence="4 9" id="KW-0509">mRNA transport</keyword>
<comment type="subunit">
    <text evidence="9">Component of the nuclear pore complex (NPC).</text>
</comment>
<evidence type="ECO:0000256" key="4">
    <source>
        <dbReference type="ARBA" id="ARBA00022816"/>
    </source>
</evidence>
<dbReference type="AlphaFoldDB" id="A0A1A9ZQT6"/>
<organism evidence="10 11">
    <name type="scientific">Glossina pallidipes</name>
    <name type="common">Tsetse fly</name>
    <dbReference type="NCBI Taxonomy" id="7398"/>
    <lineage>
        <taxon>Eukaryota</taxon>
        <taxon>Metazoa</taxon>
        <taxon>Ecdysozoa</taxon>
        <taxon>Arthropoda</taxon>
        <taxon>Hexapoda</taxon>
        <taxon>Insecta</taxon>
        <taxon>Pterygota</taxon>
        <taxon>Neoptera</taxon>
        <taxon>Endopterygota</taxon>
        <taxon>Diptera</taxon>
        <taxon>Brachycera</taxon>
        <taxon>Muscomorpha</taxon>
        <taxon>Hippoboscoidea</taxon>
        <taxon>Glossinidae</taxon>
        <taxon>Glossina</taxon>
    </lineage>
</organism>
<dbReference type="Proteomes" id="UP000092445">
    <property type="component" value="Unassembled WGS sequence"/>
</dbReference>
<dbReference type="EnsemblMetazoa" id="GPAI022179-RA">
    <property type="protein sequence ID" value="GPAI022179-PA"/>
    <property type="gene ID" value="GPAI022179"/>
</dbReference>
<evidence type="ECO:0000256" key="3">
    <source>
        <dbReference type="ARBA" id="ARBA00022448"/>
    </source>
</evidence>
<dbReference type="InterPro" id="IPR011502">
    <property type="entry name" value="Nucleoporin_Nup85"/>
</dbReference>
<dbReference type="GO" id="GO:0031965">
    <property type="term" value="C:nuclear membrane"/>
    <property type="evidence" value="ECO:0007669"/>
    <property type="project" value="UniProtKB-UniRule"/>
</dbReference>
<comment type="similarity">
    <text evidence="2 9">Belongs to the nucleoporin Nup85 family.</text>
</comment>
<keyword evidence="9" id="KW-0472">Membrane</keyword>
<evidence type="ECO:0000256" key="1">
    <source>
        <dbReference type="ARBA" id="ARBA00004567"/>
    </source>
</evidence>
<proteinExistence type="inferred from homology"/>
<keyword evidence="11" id="KW-1185">Reference proteome</keyword>
<reference evidence="11" key="1">
    <citation type="submission" date="2014-03" db="EMBL/GenBank/DDBJ databases">
        <authorList>
            <person name="Aksoy S."/>
            <person name="Warren W."/>
            <person name="Wilson R.K."/>
        </authorList>
    </citation>
    <scope>NUCLEOTIDE SEQUENCE [LARGE SCALE GENOMIC DNA]</scope>
    <source>
        <strain evidence="11">IAEA</strain>
    </source>
</reference>
<reference evidence="10" key="2">
    <citation type="submission" date="2020-05" db="UniProtKB">
        <authorList>
            <consortium name="EnsemblMetazoa"/>
        </authorList>
    </citation>
    <scope>IDENTIFICATION</scope>
    <source>
        <strain evidence="10">IAEA</strain>
    </source>
</reference>